<gene>
    <name evidence="2" type="ORF">CR513_01314</name>
</gene>
<feature type="domain" description="Retrotransposon gag" evidence="1">
    <location>
        <begin position="39"/>
        <end position="96"/>
    </location>
</feature>
<dbReference type="EMBL" id="QJKJ01000209">
    <property type="protein sequence ID" value="RDY13731.1"/>
    <property type="molecule type" value="Genomic_DNA"/>
</dbReference>
<protein>
    <recommendedName>
        <fullName evidence="1">Retrotransposon gag domain-containing protein</fullName>
    </recommendedName>
</protein>
<keyword evidence="3" id="KW-1185">Reference proteome</keyword>
<organism evidence="2 3">
    <name type="scientific">Mucuna pruriens</name>
    <name type="common">Velvet bean</name>
    <name type="synonym">Dolichos pruriens</name>
    <dbReference type="NCBI Taxonomy" id="157652"/>
    <lineage>
        <taxon>Eukaryota</taxon>
        <taxon>Viridiplantae</taxon>
        <taxon>Streptophyta</taxon>
        <taxon>Embryophyta</taxon>
        <taxon>Tracheophyta</taxon>
        <taxon>Spermatophyta</taxon>
        <taxon>Magnoliopsida</taxon>
        <taxon>eudicotyledons</taxon>
        <taxon>Gunneridae</taxon>
        <taxon>Pentapetalae</taxon>
        <taxon>rosids</taxon>
        <taxon>fabids</taxon>
        <taxon>Fabales</taxon>
        <taxon>Fabaceae</taxon>
        <taxon>Papilionoideae</taxon>
        <taxon>50 kb inversion clade</taxon>
        <taxon>NPAAA clade</taxon>
        <taxon>indigoferoid/millettioid clade</taxon>
        <taxon>Phaseoleae</taxon>
        <taxon>Mucuna</taxon>
    </lineage>
</organism>
<evidence type="ECO:0000259" key="1">
    <source>
        <dbReference type="Pfam" id="PF03732"/>
    </source>
</evidence>
<accession>A0A371IFA2</accession>
<dbReference type="Proteomes" id="UP000257109">
    <property type="component" value="Unassembled WGS sequence"/>
</dbReference>
<proteinExistence type="predicted"/>
<feature type="non-terminal residue" evidence="2">
    <location>
        <position position="1"/>
    </location>
</feature>
<dbReference type="AlphaFoldDB" id="A0A371IFA2"/>
<reference evidence="2" key="1">
    <citation type="submission" date="2018-05" db="EMBL/GenBank/DDBJ databases">
        <title>Draft genome of Mucuna pruriens seed.</title>
        <authorList>
            <person name="Nnadi N.E."/>
            <person name="Vos R."/>
            <person name="Hasami M.H."/>
            <person name="Devisetty U.K."/>
            <person name="Aguiy J.C."/>
        </authorList>
    </citation>
    <scope>NUCLEOTIDE SEQUENCE [LARGE SCALE GENOMIC DNA]</scope>
    <source>
        <strain evidence="2">JCA_2017</strain>
    </source>
</reference>
<name>A0A371IFA2_MUCPR</name>
<evidence type="ECO:0000313" key="2">
    <source>
        <dbReference type="EMBL" id="RDY13731.1"/>
    </source>
</evidence>
<sequence length="97" mass="11343">MRKILELLTRGVVGNISRVAQGTPDHHPRFTPRTHLVILVGAALSWCVDLEKRHIRTWKNLVEAFLKQYEYNEDMAPNHSRLQNMVKKDVESFKEYA</sequence>
<dbReference type="OrthoDB" id="1749434at2759"/>
<dbReference type="InterPro" id="IPR005162">
    <property type="entry name" value="Retrotrans_gag_dom"/>
</dbReference>
<comment type="caution">
    <text evidence="2">The sequence shown here is derived from an EMBL/GenBank/DDBJ whole genome shotgun (WGS) entry which is preliminary data.</text>
</comment>
<evidence type="ECO:0000313" key="3">
    <source>
        <dbReference type="Proteomes" id="UP000257109"/>
    </source>
</evidence>
<dbReference type="Pfam" id="PF03732">
    <property type="entry name" value="Retrotrans_gag"/>
    <property type="match status" value="1"/>
</dbReference>